<evidence type="ECO:0000313" key="2">
    <source>
        <dbReference type="EMBL" id="EDV20261.1"/>
    </source>
</evidence>
<reference evidence="2 3" key="1">
    <citation type="journal article" date="2008" name="Nature">
        <title>The Trichoplax genome and the nature of placozoans.</title>
        <authorList>
            <person name="Srivastava M."/>
            <person name="Begovic E."/>
            <person name="Chapman J."/>
            <person name="Putnam N.H."/>
            <person name="Hellsten U."/>
            <person name="Kawashima T."/>
            <person name="Kuo A."/>
            <person name="Mitros T."/>
            <person name="Salamov A."/>
            <person name="Carpenter M.L."/>
            <person name="Signorovitch A.Y."/>
            <person name="Moreno M.A."/>
            <person name="Kamm K."/>
            <person name="Grimwood J."/>
            <person name="Schmutz J."/>
            <person name="Shapiro H."/>
            <person name="Grigoriev I.V."/>
            <person name="Buss L.W."/>
            <person name="Schierwater B."/>
            <person name="Dellaporta S.L."/>
            <person name="Rokhsar D.S."/>
        </authorList>
    </citation>
    <scope>NUCLEOTIDE SEQUENCE [LARGE SCALE GENOMIC DNA]</scope>
    <source>
        <strain evidence="2 3">Grell-BS-1999</strain>
    </source>
</reference>
<dbReference type="PROSITE" id="PS50181">
    <property type="entry name" value="FBOX"/>
    <property type="match status" value="1"/>
</dbReference>
<dbReference type="PhylomeDB" id="B3SAH6"/>
<dbReference type="OrthoDB" id="427974at2759"/>
<dbReference type="Proteomes" id="UP000009022">
    <property type="component" value="Unassembled WGS sequence"/>
</dbReference>
<dbReference type="CTD" id="6758424"/>
<evidence type="ECO:0000259" key="1">
    <source>
        <dbReference type="PROSITE" id="PS50181"/>
    </source>
</evidence>
<dbReference type="EMBL" id="DS985261">
    <property type="protein sequence ID" value="EDV20261.1"/>
    <property type="molecule type" value="Genomic_DNA"/>
</dbReference>
<feature type="domain" description="F-box" evidence="1">
    <location>
        <begin position="9"/>
        <end position="57"/>
    </location>
</feature>
<dbReference type="PANTHER" id="PTHR14381:SF1">
    <property type="entry name" value="F-BOX_WD REPEAT-CONTAINING PROTEIN 4"/>
    <property type="match status" value="1"/>
</dbReference>
<dbReference type="SUPFAM" id="SSF48403">
    <property type="entry name" value="Ankyrin repeat"/>
    <property type="match status" value="1"/>
</dbReference>
<dbReference type="InParanoid" id="B3SAH6"/>
<dbReference type="RefSeq" id="XP_002117211.1">
    <property type="nucleotide sequence ID" value="XM_002117175.1"/>
</dbReference>
<dbReference type="PANTHER" id="PTHR14381">
    <property type="entry name" value="DACTYLIN"/>
    <property type="match status" value="1"/>
</dbReference>
<dbReference type="GO" id="GO:0031146">
    <property type="term" value="P:SCF-dependent proteasomal ubiquitin-dependent protein catabolic process"/>
    <property type="evidence" value="ECO:0000318"/>
    <property type="project" value="GO_Central"/>
</dbReference>
<dbReference type="GO" id="GO:0019005">
    <property type="term" value="C:SCF ubiquitin ligase complex"/>
    <property type="evidence" value="ECO:0000318"/>
    <property type="project" value="GO_Central"/>
</dbReference>
<dbReference type="InterPro" id="IPR036770">
    <property type="entry name" value="Ankyrin_rpt-contain_sf"/>
</dbReference>
<dbReference type="Gene3D" id="1.20.1280.50">
    <property type="match status" value="1"/>
</dbReference>
<dbReference type="InterPro" id="IPR052301">
    <property type="entry name" value="SCF_F-box/WD-repeat"/>
</dbReference>
<name>B3SAH6_TRIAD</name>
<dbReference type="AlphaFoldDB" id="B3SAH6"/>
<dbReference type="InterPro" id="IPR002110">
    <property type="entry name" value="Ankyrin_rpt"/>
</dbReference>
<dbReference type="GeneID" id="6758424"/>
<accession>B3SAH6</accession>
<dbReference type="SMART" id="SM00248">
    <property type="entry name" value="ANK"/>
    <property type="match status" value="4"/>
</dbReference>
<protein>
    <recommendedName>
        <fullName evidence="1">F-box domain-containing protein</fullName>
    </recommendedName>
</protein>
<dbReference type="HOGENOM" id="CLU_410692_0_0_1"/>
<dbReference type="InterPro" id="IPR001810">
    <property type="entry name" value="F-box_dom"/>
</dbReference>
<gene>
    <name evidence="2" type="ORF">TRIADDRAFT_61262</name>
</gene>
<dbReference type="InterPro" id="IPR036047">
    <property type="entry name" value="F-box-like_dom_sf"/>
</dbReference>
<dbReference type="SUPFAM" id="SSF81383">
    <property type="entry name" value="F-box domain"/>
    <property type="match status" value="1"/>
</dbReference>
<proteinExistence type="predicted"/>
<dbReference type="KEGG" id="tad:TRIADDRAFT_61262"/>
<organism evidence="2 3">
    <name type="scientific">Trichoplax adhaerens</name>
    <name type="common">Trichoplax reptans</name>
    <dbReference type="NCBI Taxonomy" id="10228"/>
    <lineage>
        <taxon>Eukaryota</taxon>
        <taxon>Metazoa</taxon>
        <taxon>Placozoa</taxon>
        <taxon>Uniplacotomia</taxon>
        <taxon>Trichoplacea</taxon>
        <taxon>Trichoplacidae</taxon>
        <taxon>Trichoplax</taxon>
    </lineage>
</organism>
<dbReference type="Gene3D" id="1.25.40.20">
    <property type="entry name" value="Ankyrin repeat-containing domain"/>
    <property type="match status" value="2"/>
</dbReference>
<evidence type="ECO:0000313" key="3">
    <source>
        <dbReference type="Proteomes" id="UP000009022"/>
    </source>
</evidence>
<keyword evidence="3" id="KW-1185">Reference proteome</keyword>
<sequence length="708" mass="82679">MVNVYDPCYFPFFSLPDKIIYDIFNFLYGTDLAKLCLVSSQFNHWIFARNQLAWKDAIYSELSTNPVLISQESYRDFYKRAYLGLYRCIIDKVSERKKLGMEQKRSSEDTPKCVWRSSFLVEKEYSYGHYLKQEKTQQNSSCIRANLDRQDRLRRYLCTAAKHGYEVWAATLCHQGANICGLYFTLGRIHFDNYEDYFLCPLYFATLENNERMIQKIIELGIRYQSPNPYYILPSNDASFAEENASGDYVTFSLHFSDLQEMICKVLICINDNAALLEAFLNSLDLPSIHQAAIYQNIDEFSRFFDYSRNSDLNDMDHYNMTPIVYCILLNRKDIVRYIYNSRTDIIVGRRLAESIKTVSSSIPYDMLKIIREHDNKCYKAVVFGIFADEKVFTSDRFKDVLRLILIDLVDEDVFYAAFDGAISSGSNQLINLLILDLFTFLRLYITSITDVQRLFQQITSIRKKVIVNHGETLLWKALRSGHHDCFRLLILKRVSLSKLAEGYSGLHSLWWFSSNVLAILPSNMTVTSNIRYEQFHQFLLQLRNPDLDTNAIAKTLLPYKFVKAIVDLPIYIFLEQSRTIDAWAACNTFIIGIMLYIMLYDWKRSIFADHQLQKRLEKISYTLLENLLSLQIKYFNINTLDSSFGGRATLLHIATQFDNPMWVNLLLQAGANRLIEDSLSKKPIQYVKESDNKCRYLLENYQSCPRP</sequence>